<dbReference type="AlphaFoldDB" id="A0AAN7T539"/>
<feature type="region of interest" description="Disordered" evidence="1">
    <location>
        <begin position="61"/>
        <end position="80"/>
    </location>
</feature>
<gene>
    <name evidence="2" type="ORF">LTR05_000206</name>
</gene>
<evidence type="ECO:0000313" key="2">
    <source>
        <dbReference type="EMBL" id="KAK5090037.1"/>
    </source>
</evidence>
<name>A0AAN7T539_9EURO</name>
<accession>A0AAN7T539</accession>
<feature type="compositionally biased region" description="Acidic residues" evidence="1">
    <location>
        <begin position="114"/>
        <end position="133"/>
    </location>
</feature>
<comment type="caution">
    <text evidence="2">The sequence shown here is derived from an EMBL/GenBank/DDBJ whole genome shotgun (WGS) entry which is preliminary data.</text>
</comment>
<feature type="region of interest" description="Disordered" evidence="1">
    <location>
        <begin position="210"/>
        <end position="262"/>
    </location>
</feature>
<evidence type="ECO:0000256" key="1">
    <source>
        <dbReference type="SAM" id="MobiDB-lite"/>
    </source>
</evidence>
<reference evidence="2 3" key="1">
    <citation type="submission" date="2023-08" db="EMBL/GenBank/DDBJ databases">
        <title>Black Yeasts Isolated from many extreme environments.</title>
        <authorList>
            <person name="Coleine C."/>
            <person name="Stajich J.E."/>
            <person name="Selbmann L."/>
        </authorList>
    </citation>
    <scope>NUCLEOTIDE SEQUENCE [LARGE SCALE GENOMIC DNA]</scope>
    <source>
        <strain evidence="2 3">CCFEE 5910</strain>
    </source>
</reference>
<organism evidence="2 3">
    <name type="scientific">Lithohypha guttulata</name>
    <dbReference type="NCBI Taxonomy" id="1690604"/>
    <lineage>
        <taxon>Eukaryota</taxon>
        <taxon>Fungi</taxon>
        <taxon>Dikarya</taxon>
        <taxon>Ascomycota</taxon>
        <taxon>Pezizomycotina</taxon>
        <taxon>Eurotiomycetes</taxon>
        <taxon>Chaetothyriomycetidae</taxon>
        <taxon>Chaetothyriales</taxon>
        <taxon>Trichomeriaceae</taxon>
        <taxon>Lithohypha</taxon>
    </lineage>
</organism>
<dbReference type="Proteomes" id="UP001309876">
    <property type="component" value="Unassembled WGS sequence"/>
</dbReference>
<keyword evidence="3" id="KW-1185">Reference proteome</keyword>
<proteinExistence type="predicted"/>
<feature type="compositionally biased region" description="Polar residues" evidence="1">
    <location>
        <begin position="89"/>
        <end position="98"/>
    </location>
</feature>
<sequence>MQVPPTLRRNLFSSHLSRRPAGTIPNASTDRMPDPFQAMGSTSHNVPAEFYQLPDQQRPLSNVYAPRLPPTRSLSPTKSQLYSNTNASIITLDPTTGRPQLPAIPKLPSRLPEGDEEEEGEDEEDTDDEDDPDEHAVGWRRMKSLERANASQHDLDLHSSSLIGGLSSRQTRLHELIDTSADGNDYRDYEKIESILSEMQSQQRAKARTAVLPDSSSSLSLETPSENGVSARTRGKARITTKGQAEQRHNKAGSLPRMGGVGATLNSADKDELLGLIMTSLSKRVQEADEEAWMFGDERTAANGVSVSGSFNVAMRDELEY</sequence>
<evidence type="ECO:0000313" key="3">
    <source>
        <dbReference type="Proteomes" id="UP001309876"/>
    </source>
</evidence>
<feature type="region of interest" description="Disordered" evidence="1">
    <location>
        <begin position="1"/>
        <end position="42"/>
    </location>
</feature>
<protein>
    <submittedName>
        <fullName evidence="2">Uncharacterized protein</fullName>
    </submittedName>
</protein>
<dbReference type="EMBL" id="JAVRRJ010000001">
    <property type="protein sequence ID" value="KAK5090037.1"/>
    <property type="molecule type" value="Genomic_DNA"/>
</dbReference>
<feature type="region of interest" description="Disordered" evidence="1">
    <location>
        <begin position="89"/>
        <end position="135"/>
    </location>
</feature>